<protein>
    <submittedName>
        <fullName evidence="6">SCO family protein</fullName>
    </submittedName>
</protein>
<accession>A0A317CLI1</accession>
<dbReference type="InterPro" id="IPR036249">
    <property type="entry name" value="Thioredoxin-like_sf"/>
</dbReference>
<dbReference type="InterPro" id="IPR003782">
    <property type="entry name" value="SCO1/SenC"/>
</dbReference>
<gene>
    <name evidence="6" type="ORF">DKT75_03995</name>
</gene>
<feature type="disulfide bond" description="Redox-active" evidence="4">
    <location>
        <begin position="74"/>
        <end position="78"/>
    </location>
</feature>
<keyword evidence="7" id="KW-1185">Reference proteome</keyword>
<dbReference type="PROSITE" id="PS51352">
    <property type="entry name" value="THIOREDOXIN_2"/>
    <property type="match status" value="1"/>
</dbReference>
<evidence type="ECO:0000256" key="3">
    <source>
        <dbReference type="PIRSR" id="PIRSR603782-1"/>
    </source>
</evidence>
<evidence type="ECO:0000256" key="2">
    <source>
        <dbReference type="ARBA" id="ARBA00023008"/>
    </source>
</evidence>
<dbReference type="GO" id="GO:0046872">
    <property type="term" value="F:metal ion binding"/>
    <property type="evidence" value="ECO:0007669"/>
    <property type="project" value="UniProtKB-KW"/>
</dbReference>
<comment type="caution">
    <text evidence="6">The sequence shown here is derived from an EMBL/GenBank/DDBJ whole genome shotgun (WGS) entry which is preliminary data.</text>
</comment>
<proteinExistence type="inferred from homology"/>
<evidence type="ECO:0000259" key="5">
    <source>
        <dbReference type="PROSITE" id="PS51352"/>
    </source>
</evidence>
<dbReference type="FunFam" id="3.40.30.10:FF:000013">
    <property type="entry name" value="Blast:Protein SCO1 homolog, mitochondrial"/>
    <property type="match status" value="1"/>
</dbReference>
<evidence type="ECO:0000313" key="6">
    <source>
        <dbReference type="EMBL" id="PWQ98303.1"/>
    </source>
</evidence>
<dbReference type="OrthoDB" id="9790194at2"/>
<comment type="similarity">
    <text evidence="1">Belongs to the SCO1/2 family.</text>
</comment>
<feature type="domain" description="Thioredoxin" evidence="5">
    <location>
        <begin position="36"/>
        <end position="198"/>
    </location>
</feature>
<dbReference type="RefSeq" id="WP_109822144.1">
    <property type="nucleotide sequence ID" value="NZ_QGKL01000012.1"/>
</dbReference>
<dbReference type="AlphaFoldDB" id="A0A317CLI1"/>
<keyword evidence="2 3" id="KW-0186">Copper</keyword>
<feature type="binding site" evidence="3">
    <location>
        <position position="164"/>
    </location>
    <ligand>
        <name>Cu cation</name>
        <dbReference type="ChEBI" id="CHEBI:23378"/>
    </ligand>
</feature>
<dbReference type="Pfam" id="PF02630">
    <property type="entry name" value="SCO1-SenC"/>
    <property type="match status" value="1"/>
</dbReference>
<dbReference type="PANTHER" id="PTHR12151:SF25">
    <property type="entry name" value="LINALOOL DEHYDRATASE_ISOMERASE DOMAIN-CONTAINING PROTEIN"/>
    <property type="match status" value="1"/>
</dbReference>
<reference evidence="6 7" key="1">
    <citation type="submission" date="2018-05" db="EMBL/GenBank/DDBJ databases">
        <title>Leucothrix arctica sp. nov., isolated from Arctic seawater.</title>
        <authorList>
            <person name="Choi A."/>
            <person name="Baek K."/>
        </authorList>
    </citation>
    <scope>NUCLEOTIDE SEQUENCE [LARGE SCALE GENOMIC DNA]</scope>
    <source>
        <strain evidence="6 7">IMCC9719</strain>
    </source>
</reference>
<evidence type="ECO:0000256" key="4">
    <source>
        <dbReference type="PIRSR" id="PIRSR603782-2"/>
    </source>
</evidence>
<feature type="binding site" evidence="3">
    <location>
        <position position="78"/>
    </location>
    <ligand>
        <name>Cu cation</name>
        <dbReference type="ChEBI" id="CHEBI:23378"/>
    </ligand>
</feature>
<dbReference type="Gene3D" id="3.40.30.10">
    <property type="entry name" value="Glutaredoxin"/>
    <property type="match status" value="1"/>
</dbReference>
<evidence type="ECO:0000313" key="7">
    <source>
        <dbReference type="Proteomes" id="UP000245506"/>
    </source>
</evidence>
<keyword evidence="3" id="KW-0479">Metal-binding</keyword>
<name>A0A317CLI1_9GAMM</name>
<dbReference type="PANTHER" id="PTHR12151">
    <property type="entry name" value="ELECTRON TRANSPORT PROTIN SCO1/SENC FAMILY MEMBER"/>
    <property type="match status" value="1"/>
</dbReference>
<dbReference type="InterPro" id="IPR013766">
    <property type="entry name" value="Thioredoxin_domain"/>
</dbReference>
<keyword evidence="4" id="KW-1015">Disulfide bond</keyword>
<dbReference type="SUPFAM" id="SSF52833">
    <property type="entry name" value="Thioredoxin-like"/>
    <property type="match status" value="1"/>
</dbReference>
<dbReference type="EMBL" id="QGKL01000012">
    <property type="protein sequence ID" value="PWQ98303.1"/>
    <property type="molecule type" value="Genomic_DNA"/>
</dbReference>
<organism evidence="6 7">
    <name type="scientific">Leucothrix arctica</name>
    <dbReference type="NCBI Taxonomy" id="1481894"/>
    <lineage>
        <taxon>Bacteria</taxon>
        <taxon>Pseudomonadati</taxon>
        <taxon>Pseudomonadota</taxon>
        <taxon>Gammaproteobacteria</taxon>
        <taxon>Thiotrichales</taxon>
        <taxon>Thiotrichaceae</taxon>
        <taxon>Leucothrix</taxon>
    </lineage>
</organism>
<dbReference type="Proteomes" id="UP000245506">
    <property type="component" value="Unassembled WGS sequence"/>
</dbReference>
<dbReference type="CDD" id="cd02968">
    <property type="entry name" value="SCO"/>
    <property type="match status" value="1"/>
</dbReference>
<evidence type="ECO:0000256" key="1">
    <source>
        <dbReference type="ARBA" id="ARBA00010996"/>
    </source>
</evidence>
<sequence length="198" mass="21389">MKQILFFASIIAFVGGLVVAQQYLSDPSKPSKPIPIAGKTFGGDFTLNEKGGTPASLSDYRGKAVVMYFGYASCPDVCPTSLAVIGSAIKSLSEKEQEDVVGLFVSVDPERDNGERLKKYAQYFHKNFVGITGTPEEIQKVARQYGSYFAKVDSESALSYLVDHTSTTFIIGRDGKFVASRPHASTAAEIAEGIREAL</sequence>
<feature type="binding site" evidence="3">
    <location>
        <position position="74"/>
    </location>
    <ligand>
        <name>Cu cation</name>
        <dbReference type="ChEBI" id="CHEBI:23378"/>
    </ligand>
</feature>